<keyword evidence="3" id="KW-1185">Reference proteome</keyword>
<dbReference type="AlphaFoldDB" id="A0A1Q5PZY5"/>
<gene>
    <name evidence="2" type="ORF">BSZ39_12325</name>
</gene>
<dbReference type="Proteomes" id="UP000185628">
    <property type="component" value="Unassembled WGS sequence"/>
</dbReference>
<organism evidence="2 3">
    <name type="scientific">Bowdeniella nasicola</name>
    <dbReference type="NCBI Taxonomy" id="208480"/>
    <lineage>
        <taxon>Bacteria</taxon>
        <taxon>Bacillati</taxon>
        <taxon>Actinomycetota</taxon>
        <taxon>Actinomycetes</taxon>
        <taxon>Actinomycetales</taxon>
        <taxon>Actinomycetaceae</taxon>
        <taxon>Bowdeniella</taxon>
    </lineage>
</organism>
<comment type="caution">
    <text evidence="2">The sequence shown here is derived from an EMBL/GenBank/DDBJ whole genome shotgun (WGS) entry which is preliminary data.</text>
</comment>
<protein>
    <recommendedName>
        <fullName evidence="1">DUF2207 domain-containing protein</fullName>
    </recommendedName>
</protein>
<accession>A0A1Q5PZY5</accession>
<dbReference type="Pfam" id="PF09972">
    <property type="entry name" value="DUF2207"/>
    <property type="match status" value="1"/>
</dbReference>
<evidence type="ECO:0000313" key="3">
    <source>
        <dbReference type="Proteomes" id="UP000185628"/>
    </source>
</evidence>
<reference evidence="3" key="1">
    <citation type="submission" date="2016-12" db="EMBL/GenBank/DDBJ databases">
        <authorList>
            <person name="Meng X."/>
        </authorList>
    </citation>
    <scope>NUCLEOTIDE SEQUENCE [LARGE SCALE GENOMIC DNA]</scope>
    <source>
        <strain evidence="3">DSM 19116</strain>
    </source>
</reference>
<dbReference type="InterPro" id="IPR018702">
    <property type="entry name" value="DUF2207"/>
</dbReference>
<dbReference type="OrthoDB" id="4973253at2"/>
<evidence type="ECO:0000313" key="2">
    <source>
        <dbReference type="EMBL" id="OKL52920.1"/>
    </source>
</evidence>
<dbReference type="EMBL" id="MQVR01000123">
    <property type="protein sequence ID" value="OKL52920.1"/>
    <property type="molecule type" value="Genomic_DNA"/>
</dbReference>
<sequence length="216" mass="22969">MLKLSIGAPDGSDDRVSGVQTYVLSYDVKGTINAITDGQNAGLEEFYWNIFDDLDVRADAITVRISGSAAVRDIACYQGPAGQDARCTTSRSAGPSATFTFDALRAGDAATVMAAFPGGTFVNTEPILRDGRQRFLGLPPLAAIPAALVGGHETPVAVQFTPRRISARPKRRRCWPRPTRHGHSASSCLISPPAVSSGFLKYSGMAPAIRMTGRSR</sequence>
<evidence type="ECO:0000259" key="1">
    <source>
        <dbReference type="Pfam" id="PF09972"/>
    </source>
</evidence>
<name>A0A1Q5PZY5_9ACTO</name>
<feature type="domain" description="DUF2207" evidence="1">
    <location>
        <begin position="10"/>
        <end position="116"/>
    </location>
</feature>
<proteinExistence type="predicted"/>